<dbReference type="Gene3D" id="2.170.130.10">
    <property type="entry name" value="TonB-dependent receptor, plug domain"/>
    <property type="match status" value="1"/>
</dbReference>
<dbReference type="InterPro" id="IPR037066">
    <property type="entry name" value="Plug_dom_sf"/>
</dbReference>
<gene>
    <name evidence="3" type="ORF">GO621_06670</name>
</gene>
<evidence type="ECO:0000259" key="2">
    <source>
        <dbReference type="Pfam" id="PF07715"/>
    </source>
</evidence>
<evidence type="ECO:0000313" key="3">
    <source>
        <dbReference type="EMBL" id="MVN21215.1"/>
    </source>
</evidence>
<dbReference type="InterPro" id="IPR012910">
    <property type="entry name" value="Plug_dom"/>
</dbReference>
<dbReference type="InterPro" id="IPR008969">
    <property type="entry name" value="CarboxyPept-like_regulatory"/>
</dbReference>
<accession>A0A7K1SV68</accession>
<dbReference type="Gene3D" id="2.60.40.1930">
    <property type="match status" value="1"/>
</dbReference>
<dbReference type="AlphaFoldDB" id="A0A7K1SV68"/>
<dbReference type="SUPFAM" id="SSF56935">
    <property type="entry name" value="Porins"/>
    <property type="match status" value="1"/>
</dbReference>
<feature type="signal peptide" evidence="1">
    <location>
        <begin position="1"/>
        <end position="22"/>
    </location>
</feature>
<feature type="chain" id="PRO_5029502531" evidence="1">
    <location>
        <begin position="23"/>
        <end position="904"/>
    </location>
</feature>
<evidence type="ECO:0000313" key="4">
    <source>
        <dbReference type="Proteomes" id="UP000462014"/>
    </source>
</evidence>
<dbReference type="SUPFAM" id="SSF49464">
    <property type="entry name" value="Carboxypeptidase regulatory domain-like"/>
    <property type="match status" value="1"/>
</dbReference>
<keyword evidence="1" id="KW-0732">Signal</keyword>
<keyword evidence="4" id="KW-1185">Reference proteome</keyword>
<protein>
    <submittedName>
        <fullName evidence="3">TonB-dependent receptor plug domain-containing protein</fullName>
    </submittedName>
</protein>
<feature type="domain" description="TonB-dependent receptor plug" evidence="2">
    <location>
        <begin position="709"/>
        <end position="797"/>
    </location>
</feature>
<name>A0A7K1SV68_9SPHI</name>
<comment type="caution">
    <text evidence="3">The sequence shown here is derived from an EMBL/GenBank/DDBJ whole genome shotgun (WGS) entry which is preliminary data.</text>
</comment>
<dbReference type="EMBL" id="WPIK01000005">
    <property type="protein sequence ID" value="MVN21215.1"/>
    <property type="molecule type" value="Genomic_DNA"/>
</dbReference>
<proteinExistence type="predicted"/>
<dbReference type="RefSeq" id="WP_157565380.1">
    <property type="nucleotide sequence ID" value="NZ_WPIK01000005.1"/>
</dbReference>
<dbReference type="Pfam" id="PF07715">
    <property type="entry name" value="Plug"/>
    <property type="match status" value="1"/>
</dbReference>
<sequence length="904" mass="100242">MKLKRFLTICLLLLATGILGFAVQQDDPLKKILTQLQKFNDDSPTEKVYLQLDKPYYAIGDLIYFKAYTTIGGKHQPSGLSKILYVDLINEKDSVKQSLRLPMAAGLSWGNFTLADTLQEGNYRIRAYTQWMRNFGEDYFFDKTISVGNAISNTVFTTVNYQFTTENGVQKINAVINYADLNNKPCADKAVSYRVQLDFRTVLKGKGTTDANGNLSISFSNPQPASLKSGQIITNITTDDKKTVVKTVPVKATSNDVDVQFFPESGDLVNGIRSKVAFKAVGADGLGIAIKGSVFNNTNNEVAKISTQHLGMGAFMLFPETGKTYTAKITFPDGSEKNYDLPKASDQGFVLSVGNTDPEFINLHVSVSNETFKLKQNTDIMVVGQSGGDVYYTAKSKLESQSFSARIPKSRFPSGIAQFTLFTQEGEPLNERIIFVNNPDQLKINVTSPETTSPRQNVKLDFTAQNKDKAPVVGSFSVAVTDETKVPVNEDKESTILSNLLLTSDIKGYIEQPNYYFAHTDEKAQADLDVLMLTQGYHRFAWRMLMGNSFPQLTYQPEKSMSIAGIVKTLGGKPVPKGKVTLFTTTKGAFLLDTVTDANGRFKFDNLIFPDSIRFVIQARGVNGKKNVEITLDNVPQQFVTKNKNAPDVSINLNRDLAAYLQNSKAQYDDLRKYGLVNRTIVLKEVTITEKKEPLKNSSNLNGPGNADQIIKGDLFEQMGCATIDQCLQGRLLGVIFRNGIPYSTRSFNTPMQIIVDGIYMEPDYLTTINPLDIASIEVLRTIGYTSIYGGRGSGGVLVINTKRGDDPSYSFQRYAPGIVTYNPKGFSRGKEFYSPKYDDPKTNKAVADLRTTIYWNPNLITDKDGKATFSFFNADSKGTYRVVIEGIDDAGNLGRQVYHYKVE</sequence>
<evidence type="ECO:0000256" key="1">
    <source>
        <dbReference type="SAM" id="SignalP"/>
    </source>
</evidence>
<organism evidence="3 4">
    <name type="scientific">Mucilaginibacter arboris</name>
    <dbReference type="NCBI Taxonomy" id="2682090"/>
    <lineage>
        <taxon>Bacteria</taxon>
        <taxon>Pseudomonadati</taxon>
        <taxon>Bacteroidota</taxon>
        <taxon>Sphingobacteriia</taxon>
        <taxon>Sphingobacteriales</taxon>
        <taxon>Sphingobacteriaceae</taxon>
        <taxon>Mucilaginibacter</taxon>
    </lineage>
</organism>
<keyword evidence="3" id="KW-0675">Receptor</keyword>
<dbReference type="Proteomes" id="UP000462014">
    <property type="component" value="Unassembled WGS sequence"/>
</dbReference>
<reference evidence="3 4" key="1">
    <citation type="submission" date="2019-12" db="EMBL/GenBank/DDBJ databases">
        <title>Mucilaginibacter sp. HMF7410 genome sequencing and assembly.</title>
        <authorList>
            <person name="Kang H."/>
            <person name="Cha I."/>
            <person name="Kim H."/>
            <person name="Joh K."/>
        </authorList>
    </citation>
    <scope>NUCLEOTIDE SEQUENCE [LARGE SCALE GENOMIC DNA]</scope>
    <source>
        <strain evidence="3 4">HMF7410</strain>
    </source>
</reference>